<dbReference type="PANTHER" id="PTHR31541">
    <property type="entry name" value="B3 DOMAIN PLANT PROTEIN-RELATED"/>
    <property type="match status" value="1"/>
</dbReference>
<dbReference type="InterPro" id="IPR005508">
    <property type="entry name" value="At2g31720-like"/>
</dbReference>
<evidence type="ECO:0000256" key="6">
    <source>
        <dbReference type="SAM" id="MobiDB-lite"/>
    </source>
</evidence>
<evidence type="ECO:0000256" key="2">
    <source>
        <dbReference type="ARBA" id="ARBA00023015"/>
    </source>
</evidence>
<comment type="caution">
    <text evidence="7">The sequence shown here is derived from an EMBL/GenBank/DDBJ whole genome shotgun (WGS) entry which is preliminary data.</text>
</comment>
<evidence type="ECO:0000256" key="1">
    <source>
        <dbReference type="ARBA" id="ARBA00004123"/>
    </source>
</evidence>
<dbReference type="EMBL" id="JBJKBG010000011">
    <property type="protein sequence ID" value="KAL3715104.1"/>
    <property type="molecule type" value="Genomic_DNA"/>
</dbReference>
<keyword evidence="4" id="KW-0804">Transcription</keyword>
<keyword evidence="2" id="KW-0805">Transcription regulation</keyword>
<reference evidence="7 8" key="1">
    <citation type="submission" date="2024-11" db="EMBL/GenBank/DDBJ databases">
        <title>Chromosome-level genome assembly of Eucalyptus globulus Labill. provides insights into its genome evolution.</title>
        <authorList>
            <person name="Li X."/>
        </authorList>
    </citation>
    <scope>NUCLEOTIDE SEQUENCE [LARGE SCALE GENOMIC DNA]</scope>
    <source>
        <strain evidence="7">CL2024</strain>
        <tissue evidence="7">Fresh tender leaves</tissue>
    </source>
</reference>
<feature type="region of interest" description="Disordered" evidence="6">
    <location>
        <begin position="1"/>
        <end position="64"/>
    </location>
</feature>
<keyword evidence="8" id="KW-1185">Reference proteome</keyword>
<protein>
    <recommendedName>
        <fullName evidence="9">TF-B3 domain-containing protein</fullName>
    </recommendedName>
</protein>
<evidence type="ECO:0000256" key="3">
    <source>
        <dbReference type="ARBA" id="ARBA00023125"/>
    </source>
</evidence>
<keyword evidence="3" id="KW-0238">DNA-binding</keyword>
<evidence type="ECO:0000256" key="4">
    <source>
        <dbReference type="ARBA" id="ARBA00023163"/>
    </source>
</evidence>
<accession>A0ABD3IJJ0</accession>
<dbReference type="Pfam" id="PF03754">
    <property type="entry name" value="At2g31720-like"/>
    <property type="match status" value="1"/>
</dbReference>
<dbReference type="GO" id="GO:0003677">
    <property type="term" value="F:DNA binding"/>
    <property type="evidence" value="ECO:0007669"/>
    <property type="project" value="UniProtKB-KW"/>
</dbReference>
<dbReference type="InterPro" id="IPR015300">
    <property type="entry name" value="DNA-bd_pseudobarrel_sf"/>
</dbReference>
<evidence type="ECO:0000313" key="7">
    <source>
        <dbReference type="EMBL" id="KAL3715104.1"/>
    </source>
</evidence>
<keyword evidence="5" id="KW-0539">Nucleus</keyword>
<feature type="compositionally biased region" description="Low complexity" evidence="6">
    <location>
        <begin position="91"/>
        <end position="103"/>
    </location>
</feature>
<feature type="region of interest" description="Disordered" evidence="6">
    <location>
        <begin position="83"/>
        <end position="107"/>
    </location>
</feature>
<gene>
    <name evidence="7" type="ORF">ACJRO7_006923</name>
</gene>
<feature type="compositionally biased region" description="Basic and acidic residues" evidence="6">
    <location>
        <begin position="20"/>
        <end position="57"/>
    </location>
</feature>
<comment type="subcellular location">
    <subcellularLocation>
        <location evidence="1">Nucleus</location>
    </subcellularLocation>
</comment>
<dbReference type="Gene3D" id="2.40.330.10">
    <property type="entry name" value="DNA-binding pseudobarrel domain"/>
    <property type="match status" value="1"/>
</dbReference>
<dbReference type="SUPFAM" id="SSF101936">
    <property type="entry name" value="DNA-binding pseudobarrel domain"/>
    <property type="match status" value="1"/>
</dbReference>
<dbReference type="GO" id="GO:0005634">
    <property type="term" value="C:nucleus"/>
    <property type="evidence" value="ECO:0007669"/>
    <property type="project" value="UniProtKB-SubCell"/>
</dbReference>
<name>A0ABD3IJJ0_EUCGL</name>
<dbReference type="PANTHER" id="PTHR31541:SF25">
    <property type="entry name" value="GAMMA-GLIADIN B"/>
    <property type="match status" value="1"/>
</dbReference>
<sequence>MSSGSGRNSRRSSDSELEEGEIRDTPSPGDDHQEPGELGKGEIVRRDAPSPDDREGYSGRVEIGSKANTMSLDILTIAATASREEARRSQESSAAASSSSEDPSALRERVRRSFFPGVATSDMIEGCEMVLLMEKPLDIMDVSPPARRLTLPKAQLQAKFLRKAEKEVLKTRDENGAQTEMKVLLLGPSGETCHLRLIRLDLKNKSETVYHLVGQGWVDIVARNGLEKDRVVRLYSCRIASNLCFALVCP</sequence>
<organism evidence="7 8">
    <name type="scientific">Eucalyptus globulus</name>
    <name type="common">Tasmanian blue gum</name>
    <dbReference type="NCBI Taxonomy" id="34317"/>
    <lineage>
        <taxon>Eukaryota</taxon>
        <taxon>Viridiplantae</taxon>
        <taxon>Streptophyta</taxon>
        <taxon>Embryophyta</taxon>
        <taxon>Tracheophyta</taxon>
        <taxon>Spermatophyta</taxon>
        <taxon>Magnoliopsida</taxon>
        <taxon>eudicotyledons</taxon>
        <taxon>Gunneridae</taxon>
        <taxon>Pentapetalae</taxon>
        <taxon>rosids</taxon>
        <taxon>malvids</taxon>
        <taxon>Myrtales</taxon>
        <taxon>Myrtaceae</taxon>
        <taxon>Myrtoideae</taxon>
        <taxon>Eucalypteae</taxon>
        <taxon>Eucalyptus</taxon>
    </lineage>
</organism>
<dbReference type="AlphaFoldDB" id="A0ABD3IJJ0"/>
<evidence type="ECO:0008006" key="9">
    <source>
        <dbReference type="Google" id="ProtNLM"/>
    </source>
</evidence>
<proteinExistence type="predicted"/>
<evidence type="ECO:0000256" key="5">
    <source>
        <dbReference type="ARBA" id="ARBA00023242"/>
    </source>
</evidence>
<evidence type="ECO:0000313" key="8">
    <source>
        <dbReference type="Proteomes" id="UP001634007"/>
    </source>
</evidence>
<dbReference type="Proteomes" id="UP001634007">
    <property type="component" value="Unassembled WGS sequence"/>
</dbReference>